<gene>
    <name evidence="3" type="ORF">GS399_06135</name>
</gene>
<dbReference type="Gene3D" id="3.30.2350.10">
    <property type="entry name" value="Pseudouridine synthase"/>
    <property type="match status" value="1"/>
</dbReference>
<dbReference type="GO" id="GO:0140098">
    <property type="term" value="F:catalytic activity, acting on RNA"/>
    <property type="evidence" value="ECO:0007669"/>
    <property type="project" value="UniProtKB-ARBA"/>
</dbReference>
<dbReference type="InterPro" id="IPR006145">
    <property type="entry name" value="PsdUridine_synth_RsuA/RluA"/>
</dbReference>
<dbReference type="AlphaFoldDB" id="A0A7K1Y7L4"/>
<dbReference type="SUPFAM" id="SSF55120">
    <property type="entry name" value="Pseudouridine synthase"/>
    <property type="match status" value="1"/>
</dbReference>
<dbReference type="GO" id="GO:0009982">
    <property type="term" value="F:pseudouridine synthase activity"/>
    <property type="evidence" value="ECO:0007669"/>
    <property type="project" value="InterPro"/>
</dbReference>
<dbReference type="PANTHER" id="PTHR21600">
    <property type="entry name" value="MITOCHONDRIAL RNA PSEUDOURIDINE SYNTHASE"/>
    <property type="match status" value="1"/>
</dbReference>
<evidence type="ECO:0000313" key="3">
    <source>
        <dbReference type="EMBL" id="MXV50546.1"/>
    </source>
</evidence>
<reference evidence="3 4" key="1">
    <citation type="submission" date="2019-11" db="EMBL/GenBank/DDBJ databases">
        <title>Pedobacter sp. HMF7647 Genome sequencing and assembly.</title>
        <authorList>
            <person name="Kang H."/>
            <person name="Kim H."/>
            <person name="Joh K."/>
        </authorList>
    </citation>
    <scope>NUCLEOTIDE SEQUENCE [LARGE SCALE GENOMIC DNA]</scope>
    <source>
        <strain evidence="3 4">HMF7647</strain>
    </source>
</reference>
<evidence type="ECO:0000256" key="1">
    <source>
        <dbReference type="ARBA" id="ARBA00010876"/>
    </source>
</evidence>
<organism evidence="3 4">
    <name type="scientific">Hufsiella arboris</name>
    <dbReference type="NCBI Taxonomy" id="2695275"/>
    <lineage>
        <taxon>Bacteria</taxon>
        <taxon>Pseudomonadati</taxon>
        <taxon>Bacteroidota</taxon>
        <taxon>Sphingobacteriia</taxon>
        <taxon>Sphingobacteriales</taxon>
        <taxon>Sphingobacteriaceae</taxon>
        <taxon>Hufsiella</taxon>
    </lineage>
</organism>
<protein>
    <submittedName>
        <fullName evidence="3">RNA pseudouridine synthase</fullName>
    </submittedName>
</protein>
<comment type="similarity">
    <text evidence="1">Belongs to the pseudouridine synthase RluA family.</text>
</comment>
<keyword evidence="4" id="KW-1185">Reference proteome</keyword>
<feature type="domain" description="Pseudouridine synthase RsuA/RluA-like" evidence="2">
    <location>
        <begin position="16"/>
        <end position="163"/>
    </location>
</feature>
<dbReference type="CDD" id="cd02869">
    <property type="entry name" value="PseudoU_synth_RluA_like"/>
    <property type="match status" value="1"/>
</dbReference>
<dbReference type="PANTHER" id="PTHR21600:SF87">
    <property type="entry name" value="RNA PSEUDOURIDYLATE SYNTHASE DOMAIN-CONTAINING PROTEIN 1"/>
    <property type="match status" value="1"/>
</dbReference>
<dbReference type="Proteomes" id="UP000466586">
    <property type="component" value="Unassembled WGS sequence"/>
</dbReference>
<dbReference type="Pfam" id="PF00849">
    <property type="entry name" value="PseudoU_synth_2"/>
    <property type="match status" value="1"/>
</dbReference>
<dbReference type="InterPro" id="IPR050188">
    <property type="entry name" value="RluA_PseudoU_synthase"/>
</dbReference>
<evidence type="ECO:0000313" key="4">
    <source>
        <dbReference type="Proteomes" id="UP000466586"/>
    </source>
</evidence>
<comment type="caution">
    <text evidence="3">The sequence shown here is derived from an EMBL/GenBank/DDBJ whole genome shotgun (WGS) entry which is preliminary data.</text>
</comment>
<name>A0A7K1Y7L4_9SPHI</name>
<proteinExistence type="inferred from homology"/>
<evidence type="ECO:0000259" key="2">
    <source>
        <dbReference type="Pfam" id="PF00849"/>
    </source>
</evidence>
<sequence>MKFPKFQDLILFEDDNVIVVNKPPFISSLDERSAQGAGGEINMLRLAKAYSSDAQVCHRLDKETSGCLIIAKNPEAYRSVSMQFERRKVKKIYNAVVDGTHVFNELLVDLPILNIGNKNVSISRSEGKAAETWFNSLRYFKHYTLVECRPVTGRMHQIRIHLATQKASIAGDDMYGGKPVFLSKIKRGYYLGKDQEELPIMKRFALHAKEVTFTLLDGTEKTITAGYPKDFETLLKQLERFDT</sequence>
<dbReference type="InterPro" id="IPR006224">
    <property type="entry name" value="PsdUridine_synth_RluA-like_CS"/>
</dbReference>
<dbReference type="EMBL" id="WVHT01000002">
    <property type="protein sequence ID" value="MXV50546.1"/>
    <property type="molecule type" value="Genomic_DNA"/>
</dbReference>
<dbReference type="PROSITE" id="PS01129">
    <property type="entry name" value="PSI_RLU"/>
    <property type="match status" value="1"/>
</dbReference>
<dbReference type="InterPro" id="IPR020103">
    <property type="entry name" value="PsdUridine_synth_cat_dom_sf"/>
</dbReference>
<dbReference type="RefSeq" id="WP_160843711.1">
    <property type="nucleotide sequence ID" value="NZ_WVHT01000002.1"/>
</dbReference>
<accession>A0A7K1Y7L4</accession>
<dbReference type="GO" id="GO:0003723">
    <property type="term" value="F:RNA binding"/>
    <property type="evidence" value="ECO:0007669"/>
    <property type="project" value="InterPro"/>
</dbReference>
<dbReference type="GO" id="GO:0000455">
    <property type="term" value="P:enzyme-directed rRNA pseudouridine synthesis"/>
    <property type="evidence" value="ECO:0007669"/>
    <property type="project" value="TreeGrafter"/>
</dbReference>